<dbReference type="STRING" id="1385519.N801_13840"/>
<dbReference type="Proteomes" id="UP000030013">
    <property type="component" value="Unassembled WGS sequence"/>
</dbReference>
<dbReference type="OrthoDB" id="9845657at2"/>
<dbReference type="RefSeq" id="WP_035932478.1">
    <property type="nucleotide sequence ID" value="NZ_AVPL01000003.1"/>
</dbReference>
<protein>
    <recommendedName>
        <fullName evidence="4">YbaB/EbfC DNA-binding family protein</fullName>
    </recommendedName>
</protein>
<dbReference type="AlphaFoldDB" id="A0A0A0K4E6"/>
<proteinExistence type="predicted"/>
<feature type="region of interest" description="Disordered" evidence="1">
    <location>
        <begin position="118"/>
        <end position="143"/>
    </location>
</feature>
<dbReference type="EMBL" id="AVPL01000003">
    <property type="protein sequence ID" value="KGN42696.1"/>
    <property type="molecule type" value="Genomic_DNA"/>
</dbReference>
<evidence type="ECO:0000313" key="2">
    <source>
        <dbReference type="EMBL" id="KGN42696.1"/>
    </source>
</evidence>
<reference evidence="2 3" key="1">
    <citation type="submission" date="2013-08" db="EMBL/GenBank/DDBJ databases">
        <title>The genome sequence of Knoellia aerolata.</title>
        <authorList>
            <person name="Zhu W."/>
            <person name="Wang G."/>
        </authorList>
    </citation>
    <scope>NUCLEOTIDE SEQUENCE [LARGE SCALE GENOMIC DNA]</scope>
    <source>
        <strain evidence="2 3">DSM 18566</strain>
    </source>
</reference>
<dbReference type="InterPro" id="IPR036894">
    <property type="entry name" value="YbaB-like_sf"/>
</dbReference>
<comment type="caution">
    <text evidence="2">The sequence shown here is derived from an EMBL/GenBank/DDBJ whole genome shotgun (WGS) entry which is preliminary data.</text>
</comment>
<dbReference type="eggNOG" id="ENOG502ZJGC">
    <property type="taxonomic scope" value="Bacteria"/>
</dbReference>
<dbReference type="Gene3D" id="3.30.1310.10">
    <property type="entry name" value="Nucleoid-associated protein YbaB-like domain"/>
    <property type="match status" value="1"/>
</dbReference>
<sequence>MSATDDVEREILARVEAQTREAEQRPARVGAWRDEVLGTRGRGTSAAGRVVAEVDLQGVLTGLAVSDVVAQRGGREAARAILAAVTAAHEDVRSRVAQSSAQMWGADSSTTGALNAEVVADNPLLHDPDDGPPATSERPEGTW</sequence>
<organism evidence="2 3">
    <name type="scientific">Knoellia aerolata DSM 18566</name>
    <dbReference type="NCBI Taxonomy" id="1385519"/>
    <lineage>
        <taxon>Bacteria</taxon>
        <taxon>Bacillati</taxon>
        <taxon>Actinomycetota</taxon>
        <taxon>Actinomycetes</taxon>
        <taxon>Micrococcales</taxon>
        <taxon>Intrasporangiaceae</taxon>
        <taxon>Knoellia</taxon>
    </lineage>
</organism>
<evidence type="ECO:0008006" key="4">
    <source>
        <dbReference type="Google" id="ProtNLM"/>
    </source>
</evidence>
<evidence type="ECO:0000256" key="1">
    <source>
        <dbReference type="SAM" id="MobiDB-lite"/>
    </source>
</evidence>
<evidence type="ECO:0000313" key="3">
    <source>
        <dbReference type="Proteomes" id="UP000030013"/>
    </source>
</evidence>
<gene>
    <name evidence="2" type="ORF">N801_13840</name>
</gene>
<accession>A0A0A0K4E6</accession>
<name>A0A0A0K4E6_9MICO</name>
<keyword evidence="3" id="KW-1185">Reference proteome</keyword>